<protein>
    <submittedName>
        <fullName evidence="1">Uncharacterized protein</fullName>
    </submittedName>
</protein>
<proteinExistence type="predicted"/>
<evidence type="ECO:0000313" key="1">
    <source>
        <dbReference type="EMBL" id="KAK8203154.1"/>
    </source>
</evidence>
<name>A0ACC3S948_9PEZI</name>
<evidence type="ECO:0000313" key="2">
    <source>
        <dbReference type="Proteomes" id="UP001320706"/>
    </source>
</evidence>
<organism evidence="1 2">
    <name type="scientific">Zalaria obscura</name>
    <dbReference type="NCBI Taxonomy" id="2024903"/>
    <lineage>
        <taxon>Eukaryota</taxon>
        <taxon>Fungi</taxon>
        <taxon>Dikarya</taxon>
        <taxon>Ascomycota</taxon>
        <taxon>Pezizomycotina</taxon>
        <taxon>Dothideomycetes</taxon>
        <taxon>Dothideomycetidae</taxon>
        <taxon>Dothideales</taxon>
        <taxon>Zalariaceae</taxon>
        <taxon>Zalaria</taxon>
    </lineage>
</organism>
<reference evidence="1" key="1">
    <citation type="submission" date="2024-02" db="EMBL/GenBank/DDBJ databases">
        <title>Metagenome Assembled Genome of Zalaria obscura JY119.</title>
        <authorList>
            <person name="Vighnesh L."/>
            <person name="Jagadeeshwari U."/>
            <person name="Venkata Ramana C."/>
            <person name="Sasikala C."/>
        </authorList>
    </citation>
    <scope>NUCLEOTIDE SEQUENCE</scope>
    <source>
        <strain evidence="1">JY119</strain>
    </source>
</reference>
<accession>A0ACC3S948</accession>
<keyword evidence="2" id="KW-1185">Reference proteome</keyword>
<comment type="caution">
    <text evidence="1">The sequence shown here is derived from an EMBL/GenBank/DDBJ whole genome shotgun (WGS) entry which is preliminary data.</text>
</comment>
<dbReference type="Proteomes" id="UP001320706">
    <property type="component" value="Unassembled WGS sequence"/>
</dbReference>
<gene>
    <name evidence="1" type="ORF">M8818_005379</name>
</gene>
<sequence>MNPLFYQVETFSHPELGDIKGRVFRQDEANDIVHFRSIPYATIPGRFKPCALLENIPSTFDHRPKGDFTEYGNACPSVHQPDSAYGGPLPGQTPRTYDEQTCLNLTISAPRSAVLAGQRNHGLPVMVYVHGGAFKEGAGHISALHDTTHMVGLSATENRPVIIVNIGYRLNWFGFMNCRDLIDEHVESSDEAYPFNLGIHDQRTAFQWIHKHIGGFGGNASNITAFGESAGSGSIAIHLASDLPLFKRAIMMSGNFGIMRSATLASHDESYWALLDYLNMDFETREERLEALRAVPASKLVEAINALPHVSFSPYLGPDNEMFTRGIPSYSTQDSIISSCRDGNNNRPA</sequence>
<dbReference type="EMBL" id="JAMKPW020000032">
    <property type="protein sequence ID" value="KAK8203154.1"/>
    <property type="molecule type" value="Genomic_DNA"/>
</dbReference>